<dbReference type="InterPro" id="IPR002347">
    <property type="entry name" value="SDR_fam"/>
</dbReference>
<dbReference type="SUPFAM" id="SSF51735">
    <property type="entry name" value="NAD(P)-binding Rossmann-fold domains"/>
    <property type="match status" value="1"/>
</dbReference>
<dbReference type="OrthoDB" id="37659at2759"/>
<keyword evidence="2" id="KW-1185">Reference proteome</keyword>
<dbReference type="Proteomes" id="UP000187203">
    <property type="component" value="Unassembled WGS sequence"/>
</dbReference>
<dbReference type="PANTHER" id="PTHR43550">
    <property type="entry name" value="3-KETODIHYDROSPHINGOSINE REDUCTASE"/>
    <property type="match status" value="1"/>
</dbReference>
<evidence type="ECO:0008006" key="3">
    <source>
        <dbReference type="Google" id="ProtNLM"/>
    </source>
</evidence>
<dbReference type="GO" id="GO:0005789">
    <property type="term" value="C:endoplasmic reticulum membrane"/>
    <property type="evidence" value="ECO:0007669"/>
    <property type="project" value="TreeGrafter"/>
</dbReference>
<accession>A0A1R3L4I5</accession>
<dbReference type="GO" id="GO:0047560">
    <property type="term" value="F:3-dehydrosphinganine reductase activity"/>
    <property type="evidence" value="ECO:0007669"/>
    <property type="project" value="TreeGrafter"/>
</dbReference>
<dbReference type="Pfam" id="PF00106">
    <property type="entry name" value="adh_short"/>
    <property type="match status" value="1"/>
</dbReference>
<gene>
    <name evidence="1" type="ORF">COLO4_00130</name>
</gene>
<dbReference type="EMBL" id="AWUE01000865">
    <property type="protein sequence ID" value="OMP14251.1"/>
    <property type="molecule type" value="Genomic_DNA"/>
</dbReference>
<dbReference type="GO" id="GO:0006666">
    <property type="term" value="P:3-keto-sphinganine metabolic process"/>
    <property type="evidence" value="ECO:0007669"/>
    <property type="project" value="TreeGrafter"/>
</dbReference>
<dbReference type="InterPro" id="IPR036291">
    <property type="entry name" value="NAD(P)-bd_dom_sf"/>
</dbReference>
<proteinExistence type="predicted"/>
<dbReference type="AlphaFoldDB" id="A0A1R3L4I5"/>
<dbReference type="Gene3D" id="3.40.50.720">
    <property type="entry name" value="NAD(P)-binding Rossmann-like Domain"/>
    <property type="match status" value="1"/>
</dbReference>
<protein>
    <recommendedName>
        <fullName evidence="3">Short-chain dehydrogenase/reductase SDR</fullName>
    </recommendedName>
</protein>
<reference evidence="2" key="1">
    <citation type="submission" date="2013-09" db="EMBL/GenBank/DDBJ databases">
        <title>Corchorus olitorius genome sequencing.</title>
        <authorList>
            <person name="Alam M."/>
            <person name="Haque M.S."/>
            <person name="Islam M.S."/>
            <person name="Emdad E.M."/>
            <person name="Islam M.M."/>
            <person name="Ahmed B."/>
            <person name="Halim A."/>
            <person name="Hossen Q.M.M."/>
            <person name="Hossain M.Z."/>
            <person name="Ahmed R."/>
            <person name="Khan M.M."/>
            <person name="Islam R."/>
            <person name="Rashid M.M."/>
            <person name="Khan S.A."/>
            <person name="Rahman M.S."/>
            <person name="Alam M."/>
            <person name="Yahiya A.S."/>
            <person name="Khan M.S."/>
            <person name="Azam M.S."/>
            <person name="Haque T."/>
            <person name="Lashkar M.Z.H."/>
            <person name="Akhand A.I."/>
            <person name="Morshed G."/>
            <person name="Roy S."/>
            <person name="Uddin K.S."/>
            <person name="Rabeya T."/>
            <person name="Hossain A.S."/>
            <person name="Chowdhury A."/>
            <person name="Snigdha A.R."/>
            <person name="Mortoza M.S."/>
            <person name="Matin S.A."/>
            <person name="Hoque S.M.E."/>
            <person name="Islam M.K."/>
            <person name="Roy D.K."/>
            <person name="Haider R."/>
            <person name="Moosa M.M."/>
            <person name="Elias S.M."/>
            <person name="Hasan A.M."/>
            <person name="Jahan S."/>
            <person name="Shafiuddin M."/>
            <person name="Mahmood N."/>
            <person name="Shommy N.S."/>
        </authorList>
    </citation>
    <scope>NUCLEOTIDE SEQUENCE [LARGE SCALE GENOMIC DNA]</scope>
    <source>
        <strain evidence="2">cv. O-4</strain>
    </source>
</reference>
<sequence length="146" mass="16014">MGTYGLAAYSATKFGLRGLAEALQQELISDNIRISVIFAPAVDTPGLEEARKKMPEISKIMHGSDMMKAEEIGKITINGIKSGKFSIPCNLIGQMVAIATAGLSPQRSFLVASIEVVFSGFFRFLALLSQFKMYGIIEKWHPQKEQ</sequence>
<dbReference type="GO" id="GO:0030148">
    <property type="term" value="P:sphingolipid biosynthetic process"/>
    <property type="evidence" value="ECO:0007669"/>
    <property type="project" value="TreeGrafter"/>
</dbReference>
<evidence type="ECO:0000313" key="1">
    <source>
        <dbReference type="EMBL" id="OMP14251.1"/>
    </source>
</evidence>
<evidence type="ECO:0000313" key="2">
    <source>
        <dbReference type="Proteomes" id="UP000187203"/>
    </source>
</evidence>
<comment type="caution">
    <text evidence="1">The sequence shown here is derived from an EMBL/GenBank/DDBJ whole genome shotgun (WGS) entry which is preliminary data.</text>
</comment>
<name>A0A1R3L4I5_9ROSI</name>
<dbReference type="STRING" id="93759.A0A1R3L4I5"/>
<organism evidence="1 2">
    <name type="scientific">Corchorus olitorius</name>
    <dbReference type="NCBI Taxonomy" id="93759"/>
    <lineage>
        <taxon>Eukaryota</taxon>
        <taxon>Viridiplantae</taxon>
        <taxon>Streptophyta</taxon>
        <taxon>Embryophyta</taxon>
        <taxon>Tracheophyta</taxon>
        <taxon>Spermatophyta</taxon>
        <taxon>Magnoliopsida</taxon>
        <taxon>eudicotyledons</taxon>
        <taxon>Gunneridae</taxon>
        <taxon>Pentapetalae</taxon>
        <taxon>rosids</taxon>
        <taxon>malvids</taxon>
        <taxon>Malvales</taxon>
        <taxon>Malvaceae</taxon>
        <taxon>Grewioideae</taxon>
        <taxon>Apeibeae</taxon>
        <taxon>Corchorus</taxon>
    </lineage>
</organism>
<dbReference type="PANTHER" id="PTHR43550:SF3">
    <property type="entry name" value="3-KETODIHYDROSPHINGOSINE REDUCTASE"/>
    <property type="match status" value="1"/>
</dbReference>